<feature type="compositionally biased region" description="Polar residues" evidence="4">
    <location>
        <begin position="246"/>
        <end position="258"/>
    </location>
</feature>
<evidence type="ECO:0008006" key="7">
    <source>
        <dbReference type="Google" id="ProtNLM"/>
    </source>
</evidence>
<evidence type="ECO:0000256" key="4">
    <source>
        <dbReference type="SAM" id="MobiDB-lite"/>
    </source>
</evidence>
<dbReference type="EMBL" id="JANCYU010000071">
    <property type="protein sequence ID" value="KAK4528882.1"/>
    <property type="molecule type" value="Genomic_DNA"/>
</dbReference>
<comment type="subcellular location">
    <subcellularLocation>
        <location evidence="1">Nucleus</location>
        <location evidence="1">Nucleolus</location>
    </subcellularLocation>
</comment>
<name>A0AAV9IMZ3_9RHOD</name>
<feature type="region of interest" description="Disordered" evidence="4">
    <location>
        <begin position="280"/>
        <end position="319"/>
    </location>
</feature>
<reference evidence="5 6" key="1">
    <citation type="submission" date="2022-07" db="EMBL/GenBank/DDBJ databases">
        <title>Genome-wide signatures of adaptation to extreme environments.</title>
        <authorList>
            <person name="Cho C.H."/>
            <person name="Yoon H.S."/>
        </authorList>
    </citation>
    <scope>NUCLEOTIDE SEQUENCE [LARGE SCALE GENOMIC DNA]</scope>
    <source>
        <strain evidence="5 6">108.79 E11</strain>
    </source>
</reference>
<feature type="compositionally biased region" description="Basic residues" evidence="4">
    <location>
        <begin position="202"/>
        <end position="220"/>
    </location>
</feature>
<feature type="compositionally biased region" description="Basic and acidic residues" evidence="4">
    <location>
        <begin position="466"/>
        <end position="480"/>
    </location>
</feature>
<feature type="region of interest" description="Disordered" evidence="4">
    <location>
        <begin position="400"/>
        <end position="497"/>
    </location>
</feature>
<feature type="compositionally biased region" description="Acidic residues" evidence="4">
    <location>
        <begin position="481"/>
        <end position="495"/>
    </location>
</feature>
<dbReference type="AlphaFoldDB" id="A0AAV9IMZ3"/>
<dbReference type="GO" id="GO:0006364">
    <property type="term" value="P:rRNA processing"/>
    <property type="evidence" value="ECO:0007669"/>
    <property type="project" value="InterPro"/>
</dbReference>
<dbReference type="Pfam" id="PF04615">
    <property type="entry name" value="Utp14"/>
    <property type="match status" value="2"/>
</dbReference>
<evidence type="ECO:0000256" key="3">
    <source>
        <dbReference type="ARBA" id="ARBA00023242"/>
    </source>
</evidence>
<gene>
    <name evidence="5" type="ORF">GAYE_SCF66G6830</name>
</gene>
<proteinExistence type="predicted"/>
<feature type="compositionally biased region" description="Polar residues" evidence="4">
    <location>
        <begin position="400"/>
        <end position="420"/>
    </location>
</feature>
<comment type="caution">
    <text evidence="5">The sequence shown here is derived from an EMBL/GenBank/DDBJ whole genome shotgun (WGS) entry which is preliminary data.</text>
</comment>
<feature type="compositionally biased region" description="Basic and acidic residues" evidence="4">
    <location>
        <begin position="79"/>
        <end position="98"/>
    </location>
</feature>
<dbReference type="GO" id="GO:0032040">
    <property type="term" value="C:small-subunit processome"/>
    <property type="evidence" value="ECO:0007669"/>
    <property type="project" value="InterPro"/>
</dbReference>
<accession>A0AAV9IMZ3</accession>
<organism evidence="5 6">
    <name type="scientific">Galdieria yellowstonensis</name>
    <dbReference type="NCBI Taxonomy" id="3028027"/>
    <lineage>
        <taxon>Eukaryota</taxon>
        <taxon>Rhodophyta</taxon>
        <taxon>Bangiophyceae</taxon>
        <taxon>Galdieriales</taxon>
        <taxon>Galdieriaceae</taxon>
        <taxon>Galdieria</taxon>
    </lineage>
</organism>
<feature type="region of interest" description="Disordered" evidence="4">
    <location>
        <begin position="201"/>
        <end position="265"/>
    </location>
</feature>
<evidence type="ECO:0000313" key="5">
    <source>
        <dbReference type="EMBL" id="KAK4528882.1"/>
    </source>
</evidence>
<feature type="compositionally biased region" description="Basic and acidic residues" evidence="4">
    <location>
        <begin position="229"/>
        <end position="240"/>
    </location>
</feature>
<evidence type="ECO:0000313" key="6">
    <source>
        <dbReference type="Proteomes" id="UP001300502"/>
    </source>
</evidence>
<dbReference type="PANTHER" id="PTHR14150">
    <property type="entry name" value="U3 SMALL NUCLEOLAR RNA-ASSOCIATED PROTEIN 14"/>
    <property type="match status" value="1"/>
</dbReference>
<evidence type="ECO:0000256" key="1">
    <source>
        <dbReference type="ARBA" id="ARBA00004604"/>
    </source>
</evidence>
<sequence>MASDEDSSFSSQAQEQLVSNIIRLNKASNVPSAATSVTAHPKALGVTVDDLVNSLHSSKKRKSLKAQLSQFHGKTLNPPEHRAESERNKRKTAYETTKKETNKWNAVVDRIQKARVVDFTDAVRRPKECRTVNELVNWFQPKGELEEQIDRVVQQSLVENQWMEEYEKTKKSSKDDEQDAEALRSYKAKMRALMSYFEQKQRRIKKIKSKRYRKARRSKQNKANAKVQSLKDTRIEERMSLRHKNTSNWVKRQLQRNAATKDESAKLAIQEQLEIGRERVDRRSWNETEQEASEDSRSSASSSSSSEEEKEEDISNQHWDTEMEQDDVKALEASIQQTETLPQGSTEECKNITWNTTSQVFKNLSNIAKETRNFTTPSRLSVDMNNPQISDSITITCNTKNTPISPSEMTTSSSVVSNDNPWLMGGKTSQRTRKRNKQPAPVHPQSDEKHTTTEKSLSTATNGKNIHQDSVDKDVGRQDESDNDDSLSTSSEEDSDSNKYYLKRAFVETGIEDNDFEKEKQQQVDEELEWEQPEQDGILPGWGTWGGAGILPHKSRYAEKVKLENEKKKEAAKAKRKDSKRGMEHVIISEKRVKQTAALTVPFVPAPLKSRQEYEAITKMPLGKEWLRFESYQKAIRPSIISPIGSNIETIHPKRISGTQEQIRL</sequence>
<keyword evidence="3" id="KW-0539">Nucleus</keyword>
<feature type="region of interest" description="Disordered" evidence="4">
    <location>
        <begin position="71"/>
        <end position="98"/>
    </location>
</feature>
<feature type="compositionally biased region" description="Polar residues" evidence="4">
    <location>
        <begin position="454"/>
        <end position="465"/>
    </location>
</feature>
<evidence type="ECO:0000256" key="2">
    <source>
        <dbReference type="ARBA" id="ARBA00022553"/>
    </source>
</evidence>
<dbReference type="InterPro" id="IPR006709">
    <property type="entry name" value="SSU_processome_Utp14"/>
</dbReference>
<dbReference type="Proteomes" id="UP001300502">
    <property type="component" value="Unassembled WGS sequence"/>
</dbReference>
<keyword evidence="2" id="KW-0597">Phosphoprotein</keyword>
<keyword evidence="6" id="KW-1185">Reference proteome</keyword>
<protein>
    <recommendedName>
        <fullName evidence="7">U3 small nucleolar RNA-associated protein 14</fullName>
    </recommendedName>
</protein>
<dbReference type="PANTHER" id="PTHR14150:SF12">
    <property type="entry name" value="U3 SMALL NUCLEOLAR RNA-ASSOCIATED PROTEIN 14 HOMOLOG A"/>
    <property type="match status" value="1"/>
</dbReference>